<dbReference type="InterPro" id="IPR001678">
    <property type="entry name" value="MeTrfase_RsmB-F_NOP2_dom"/>
</dbReference>
<reference evidence="7" key="1">
    <citation type="submission" date="2021-01" db="EMBL/GenBank/DDBJ databases">
        <title>Description of Breznakiella homolactica.</title>
        <authorList>
            <person name="Song Y."/>
            <person name="Brune A."/>
        </authorList>
    </citation>
    <scope>NUCLEOTIDE SEQUENCE</scope>
    <source>
        <strain evidence="7">RmG30</strain>
    </source>
</reference>
<feature type="active site" description="Nucleophile" evidence="5">
    <location>
        <position position="195"/>
    </location>
</feature>
<proteinExistence type="inferred from homology"/>
<dbReference type="InterPro" id="IPR029063">
    <property type="entry name" value="SAM-dependent_MTases_sf"/>
</dbReference>
<organism evidence="7 8">
    <name type="scientific">Breznakiella homolactica</name>
    <dbReference type="NCBI Taxonomy" id="2798577"/>
    <lineage>
        <taxon>Bacteria</taxon>
        <taxon>Pseudomonadati</taxon>
        <taxon>Spirochaetota</taxon>
        <taxon>Spirochaetia</taxon>
        <taxon>Spirochaetales</taxon>
        <taxon>Breznakiellaceae</taxon>
        <taxon>Breznakiella</taxon>
    </lineage>
</organism>
<dbReference type="InterPro" id="IPR049560">
    <property type="entry name" value="MeTrfase_RsmB-F_NOP2_cat"/>
</dbReference>
<feature type="binding site" evidence="5">
    <location>
        <position position="91"/>
    </location>
    <ligand>
        <name>S-adenosyl-L-methionine</name>
        <dbReference type="ChEBI" id="CHEBI:59789"/>
    </ligand>
</feature>
<evidence type="ECO:0000256" key="4">
    <source>
        <dbReference type="ARBA" id="ARBA00022884"/>
    </source>
</evidence>
<feature type="domain" description="SAM-dependent MTase RsmB/NOP-type" evidence="6">
    <location>
        <begin position="1"/>
        <end position="255"/>
    </location>
</feature>
<keyword evidence="2 5" id="KW-0808">Transferase</keyword>
<sequence length="255" mass="28044">MGETDFEEYYRSVYKGRWEKLRAALLEETSPVPYSRGLCAPYTLDRASVLAAESLRLPGEGTVLDACAAPGGKSLVIASAMGAEVRLLANELSGERRRRLVNVLGKHLSGEQRSRVTVSGFDAAALAGKKSERERFSGILLDAPCSSERHVLADKKALAQWTPARPVFLARRQWALLSSAFLLLKPGYSLVYATCAVSSEENDRVAARLMKKYSPGLELDRPDFSEGEETEFGRLILPDRAGGMGPMYVARFRKL</sequence>
<evidence type="ECO:0000256" key="1">
    <source>
        <dbReference type="ARBA" id="ARBA00022603"/>
    </source>
</evidence>
<evidence type="ECO:0000256" key="3">
    <source>
        <dbReference type="ARBA" id="ARBA00022691"/>
    </source>
</evidence>
<dbReference type="KEGG" id="bhc:JFL75_10945"/>
<dbReference type="SUPFAM" id="SSF53335">
    <property type="entry name" value="S-adenosyl-L-methionine-dependent methyltransferases"/>
    <property type="match status" value="1"/>
</dbReference>
<dbReference type="InterPro" id="IPR023267">
    <property type="entry name" value="RCMT"/>
</dbReference>
<evidence type="ECO:0000256" key="5">
    <source>
        <dbReference type="PROSITE-ProRule" id="PRU01023"/>
    </source>
</evidence>
<keyword evidence="4 5" id="KW-0694">RNA-binding</keyword>
<feature type="binding site" evidence="5">
    <location>
        <begin position="67"/>
        <end position="73"/>
    </location>
    <ligand>
        <name>S-adenosyl-L-methionine</name>
        <dbReference type="ChEBI" id="CHEBI:59789"/>
    </ligand>
</feature>
<evidence type="ECO:0000313" key="8">
    <source>
        <dbReference type="Proteomes" id="UP000595917"/>
    </source>
</evidence>
<protein>
    <submittedName>
        <fullName evidence="7">16S rRNA methyltransferase</fullName>
    </submittedName>
</protein>
<dbReference type="AlphaFoldDB" id="A0A7T7XJQ3"/>
<dbReference type="EMBL" id="CP067089">
    <property type="protein sequence ID" value="QQO07477.1"/>
    <property type="molecule type" value="Genomic_DNA"/>
</dbReference>
<comment type="similarity">
    <text evidence="5">Belongs to the class I-like SAM-binding methyltransferase superfamily. RsmB/NOP family.</text>
</comment>
<evidence type="ECO:0000259" key="6">
    <source>
        <dbReference type="PROSITE" id="PS51686"/>
    </source>
</evidence>
<dbReference type="PROSITE" id="PS51686">
    <property type="entry name" value="SAM_MT_RSMB_NOP"/>
    <property type="match status" value="1"/>
</dbReference>
<evidence type="ECO:0000313" key="7">
    <source>
        <dbReference type="EMBL" id="QQO07477.1"/>
    </source>
</evidence>
<dbReference type="GO" id="GO:0008173">
    <property type="term" value="F:RNA methyltransferase activity"/>
    <property type="evidence" value="ECO:0007669"/>
    <property type="project" value="InterPro"/>
</dbReference>
<dbReference type="Pfam" id="PF01189">
    <property type="entry name" value="Methyltr_RsmB-F"/>
    <property type="match status" value="1"/>
</dbReference>
<dbReference type="Gene3D" id="3.40.50.150">
    <property type="entry name" value="Vaccinia Virus protein VP39"/>
    <property type="match status" value="1"/>
</dbReference>
<dbReference type="CDD" id="cd02440">
    <property type="entry name" value="AdoMet_MTases"/>
    <property type="match status" value="1"/>
</dbReference>
<dbReference type="PANTHER" id="PTHR22807:SF30">
    <property type="entry name" value="28S RRNA (CYTOSINE(4447)-C(5))-METHYLTRANSFERASE-RELATED"/>
    <property type="match status" value="1"/>
</dbReference>
<keyword evidence="8" id="KW-1185">Reference proteome</keyword>
<accession>A0A7T7XJQ3</accession>
<dbReference type="RefSeq" id="WP_215624782.1">
    <property type="nucleotide sequence ID" value="NZ_CP067089.2"/>
</dbReference>
<keyword evidence="3 5" id="KW-0949">S-adenosyl-L-methionine</keyword>
<dbReference type="GO" id="GO:0001510">
    <property type="term" value="P:RNA methylation"/>
    <property type="evidence" value="ECO:0007669"/>
    <property type="project" value="InterPro"/>
</dbReference>
<evidence type="ECO:0000256" key="2">
    <source>
        <dbReference type="ARBA" id="ARBA00022679"/>
    </source>
</evidence>
<keyword evidence="1 5" id="KW-0489">Methyltransferase</keyword>
<dbReference type="PRINTS" id="PR02008">
    <property type="entry name" value="RCMTFAMILY"/>
</dbReference>
<gene>
    <name evidence="7" type="ORF">JFL75_10945</name>
</gene>
<dbReference type="Proteomes" id="UP000595917">
    <property type="component" value="Chromosome"/>
</dbReference>
<dbReference type="PANTHER" id="PTHR22807">
    <property type="entry name" value="NOP2 YEAST -RELATED NOL1/NOP2/FMU SUN DOMAIN-CONTAINING"/>
    <property type="match status" value="1"/>
</dbReference>
<feature type="binding site" evidence="5">
    <location>
        <position position="122"/>
    </location>
    <ligand>
        <name>S-adenosyl-L-methionine</name>
        <dbReference type="ChEBI" id="CHEBI:59789"/>
    </ligand>
</feature>
<name>A0A7T7XJQ3_9SPIR</name>
<dbReference type="GO" id="GO:0003723">
    <property type="term" value="F:RNA binding"/>
    <property type="evidence" value="ECO:0007669"/>
    <property type="project" value="UniProtKB-UniRule"/>
</dbReference>
<feature type="binding site" evidence="5">
    <location>
        <position position="142"/>
    </location>
    <ligand>
        <name>S-adenosyl-L-methionine</name>
        <dbReference type="ChEBI" id="CHEBI:59789"/>
    </ligand>
</feature>